<dbReference type="AlphaFoldDB" id="A0AAP9KA90"/>
<dbReference type="Proteomes" id="UP000390336">
    <property type="component" value="Chromosome 1"/>
</dbReference>
<organism evidence="2 4">
    <name type="scientific">Vibrio owensii</name>
    <dbReference type="NCBI Taxonomy" id="696485"/>
    <lineage>
        <taxon>Bacteria</taxon>
        <taxon>Pseudomonadati</taxon>
        <taxon>Pseudomonadota</taxon>
        <taxon>Gammaproteobacteria</taxon>
        <taxon>Vibrionales</taxon>
        <taxon>Vibrionaceae</taxon>
        <taxon>Vibrio</taxon>
    </lineage>
</organism>
<evidence type="ECO:0000313" key="2">
    <source>
        <dbReference type="EMBL" id="QGH47246.1"/>
    </source>
</evidence>
<evidence type="ECO:0000313" key="1">
    <source>
        <dbReference type="EMBL" id="AYO15035.1"/>
    </source>
</evidence>
<evidence type="ECO:0000313" key="4">
    <source>
        <dbReference type="Proteomes" id="UP000390336"/>
    </source>
</evidence>
<dbReference type="RefSeq" id="WP_054823668.1">
    <property type="nucleotide sequence ID" value="NZ_CP033137.1"/>
</dbReference>
<dbReference type="Proteomes" id="UP000272136">
    <property type="component" value="Chromosome 1"/>
</dbReference>
<accession>A0AAP9KA90</accession>
<reference evidence="2 4" key="1">
    <citation type="journal article" date="2015" name="Genome Announc.">
        <title>Draft Genome Sequence of Vibrio owensii Strain SH-14, Which Causes Shrimp Acute Hepatopancreatic Necrosis Disease.</title>
        <authorList>
            <person name="Liu L."/>
            <person name="Xiao J."/>
            <person name="Xia X."/>
            <person name="Pan Y."/>
            <person name="Yan S."/>
            <person name="Wang Y."/>
        </authorList>
    </citation>
    <scope>NUCLEOTIDE SEQUENCE [LARGE SCALE GENOMIC DNA]</scope>
    <source>
        <strain evidence="2 4">SH14</strain>
    </source>
</reference>
<proteinExistence type="predicted"/>
<reference evidence="1 3" key="2">
    <citation type="submission" date="2018-10" db="EMBL/GenBank/DDBJ databases">
        <title>Whole Genome of Vibrio owensii strain 170502, isolated from Acute Hepatopancreatic Necrosis Disease (AHPND) shrimp.</title>
        <authorList>
            <person name="Yan M."/>
            <person name="Wang X."/>
            <person name="Wang Y."/>
        </authorList>
    </citation>
    <scope>NUCLEOTIDE SEQUENCE [LARGE SCALE GENOMIC DNA]</scope>
    <source>
        <strain evidence="1 3">1700302</strain>
    </source>
</reference>
<keyword evidence="3" id="KW-1185">Reference proteome</keyword>
<protein>
    <recommendedName>
        <fullName evidence="5">Nucleoid-associated protein</fullName>
    </recommendedName>
</protein>
<name>A0AAP9KA90_9VIBR</name>
<evidence type="ECO:0008006" key="5">
    <source>
        <dbReference type="Google" id="ProtNLM"/>
    </source>
</evidence>
<reference evidence="2" key="3">
    <citation type="submission" date="2019-11" db="EMBL/GenBank/DDBJ databases">
        <title>Complete genome sequence of Vibrio owensii SH-14 isolated from shrimp with acute hepatopancreatic necrosis diease.</title>
        <authorList>
            <person name="Liang X."/>
            <person name="Wang Y."/>
        </authorList>
    </citation>
    <scope>NUCLEOTIDE SEQUENCE</scope>
    <source>
        <strain evidence="2">SH14</strain>
    </source>
</reference>
<dbReference type="EMBL" id="CP045859">
    <property type="protein sequence ID" value="QGH47246.1"/>
    <property type="molecule type" value="Genomic_DNA"/>
</dbReference>
<evidence type="ECO:0000313" key="3">
    <source>
        <dbReference type="Proteomes" id="UP000272136"/>
    </source>
</evidence>
<dbReference type="EMBL" id="CP033137">
    <property type="protein sequence ID" value="AYO15035.1"/>
    <property type="molecule type" value="Genomic_DNA"/>
</dbReference>
<sequence length="344" mass="39565">MHFINCSCYHLSIENGTYAKFVEKQNSRENFRDFAATALEKVVENGSTQQYVFQNDSDVKKEFLTYLSNADYWTVFCELMTGYLISSQQISQKSVERMGRKVTPGSLLLIHYKPTDNDVDVLVLIKMEQEEFASVEDFEHQFGLPAEKRALNTAVITFSENDKQELYVSRTLAFWVNFLGVTPLREDRLNTFNAFKAIDKTLTTKVKNKGYKADHLMLRNHLLTYLRNKSNDVVSYQELIEEIFAKHVPLNRDFDAKSLVSDLQKHPSKSKDGFDGQFRVNMEDINAKRRKLPIALSDGIELNLTDGVLGLEETIIPHEEDGRKGIIIFSEVGYDHFKKDSESN</sequence>
<gene>
    <name evidence="2" type="ORF">APZ19_09185</name>
    <name evidence="1" type="ORF">D0812_11660</name>
</gene>